<keyword evidence="12" id="KW-1185">Reference proteome</keyword>
<reference evidence="10 12" key="1">
    <citation type="submission" date="2019-10" db="EMBL/GenBank/DDBJ databases">
        <title>Complete genome sequencing of drug resistant plasmids in Kluyvera intermedia.</title>
        <authorList>
            <person name="Ke C."/>
            <person name="Jian S."/>
        </authorList>
    </citation>
    <scope>NUCLEOTIDE SEQUENCE [LARGE SCALE GENOMIC DNA]</scope>
    <source>
        <strain evidence="10 12">N2-1</strain>
    </source>
</reference>
<dbReference type="Proteomes" id="UP000344450">
    <property type="component" value="Chromosome"/>
</dbReference>
<accession>A0A3S4EGN8</accession>
<comment type="catalytic activity">
    <reaction evidence="1">
        <text>GDP-alpha-D-mannose + H2O = alpha-D-mannose 1-phosphate + GMP + 2 H(+)</text>
        <dbReference type="Rhea" id="RHEA:27978"/>
        <dbReference type="ChEBI" id="CHEBI:15377"/>
        <dbReference type="ChEBI" id="CHEBI:15378"/>
        <dbReference type="ChEBI" id="CHEBI:57527"/>
        <dbReference type="ChEBI" id="CHEBI:58115"/>
        <dbReference type="ChEBI" id="CHEBI:58409"/>
    </reaction>
</comment>
<dbReference type="Gene3D" id="3.90.79.10">
    <property type="entry name" value="Nucleoside Triphosphate Pyrophosphohydrolase"/>
    <property type="match status" value="1"/>
</dbReference>
<evidence type="ECO:0000259" key="9">
    <source>
        <dbReference type="PROSITE" id="PS51462"/>
    </source>
</evidence>
<feature type="domain" description="Nudix hydrolase" evidence="9">
    <location>
        <begin position="40"/>
        <end position="170"/>
    </location>
</feature>
<evidence type="ECO:0000313" key="11">
    <source>
        <dbReference type="EMBL" id="WGL55425.1"/>
    </source>
</evidence>
<evidence type="ECO:0000256" key="2">
    <source>
        <dbReference type="ARBA" id="ARBA00001946"/>
    </source>
</evidence>
<keyword evidence="6 11" id="KW-0378">Hydrolase</keyword>
<dbReference type="EMBL" id="CP045845">
    <property type="protein sequence ID" value="QGH31284.1"/>
    <property type="molecule type" value="Genomic_DNA"/>
</dbReference>
<dbReference type="AlphaFoldDB" id="A0A3S4EGN8"/>
<dbReference type="InterPro" id="IPR000086">
    <property type="entry name" value="NUDIX_hydrolase_dom"/>
</dbReference>
<evidence type="ECO:0000313" key="10">
    <source>
        <dbReference type="EMBL" id="QGH31284.1"/>
    </source>
</evidence>
<dbReference type="GO" id="GO:0019693">
    <property type="term" value="P:ribose phosphate metabolic process"/>
    <property type="evidence" value="ECO:0007669"/>
    <property type="project" value="TreeGrafter"/>
</dbReference>
<protein>
    <recommendedName>
        <fullName evidence="5">GDP-mannose pyrophosphatase</fullName>
    </recommendedName>
    <alternativeName>
        <fullName evidence="7">GDP-mannose hydrolase</fullName>
    </alternativeName>
    <alternativeName>
        <fullName evidence="8">GDPMK</fullName>
    </alternativeName>
</protein>
<dbReference type="Proteomes" id="UP001177527">
    <property type="component" value="Chromosome"/>
</dbReference>
<dbReference type="EMBL" id="CP123488">
    <property type="protein sequence ID" value="WGL55425.1"/>
    <property type="molecule type" value="Genomic_DNA"/>
</dbReference>
<evidence type="ECO:0000256" key="1">
    <source>
        <dbReference type="ARBA" id="ARBA00000847"/>
    </source>
</evidence>
<evidence type="ECO:0000256" key="6">
    <source>
        <dbReference type="ARBA" id="ARBA00022801"/>
    </source>
</evidence>
<evidence type="ECO:0000313" key="13">
    <source>
        <dbReference type="Proteomes" id="UP001177527"/>
    </source>
</evidence>
<dbReference type="Pfam" id="PF00293">
    <property type="entry name" value="NUDIX"/>
    <property type="match status" value="1"/>
</dbReference>
<comment type="subunit">
    <text evidence="4">Homodimer.</text>
</comment>
<sequence>MSDEITTLSTKEIYRNRWMSLKEDRIRRADGSEGIYSVIEKGDFVVIVPVQDDEIFVVEQFRYPLGVRTLELPQGSWEMSPSAAPEEVAAGELREETGLIAQKLEFVGYQKLAQGYSTQGYHIYLASQLTFAGQQLDDEEYGLTVKRMKMDEFKSLILEGKITDATSVTAFLLASEKMRSVSLSGA</sequence>
<dbReference type="CDD" id="cd24161">
    <property type="entry name" value="NUDIX_ADPRase_Ndx2"/>
    <property type="match status" value="1"/>
</dbReference>
<evidence type="ECO:0000313" key="12">
    <source>
        <dbReference type="Proteomes" id="UP000344450"/>
    </source>
</evidence>
<comment type="cofactor">
    <cofactor evidence="2">
        <name>Mg(2+)</name>
        <dbReference type="ChEBI" id="CHEBI:18420"/>
    </cofactor>
</comment>
<dbReference type="PANTHER" id="PTHR11839">
    <property type="entry name" value="UDP/ADP-SUGAR PYROPHOSPHATASE"/>
    <property type="match status" value="1"/>
</dbReference>
<comment type="similarity">
    <text evidence="3">Belongs to the Nudix hydrolase family. NudK subfamily.</text>
</comment>
<dbReference type="GO" id="GO:0006753">
    <property type="term" value="P:nucleoside phosphate metabolic process"/>
    <property type="evidence" value="ECO:0007669"/>
    <property type="project" value="TreeGrafter"/>
</dbReference>
<dbReference type="PROSITE" id="PS51462">
    <property type="entry name" value="NUDIX"/>
    <property type="match status" value="1"/>
</dbReference>
<dbReference type="GO" id="GO:0016787">
    <property type="term" value="F:hydrolase activity"/>
    <property type="evidence" value="ECO:0007669"/>
    <property type="project" value="UniProtKB-KW"/>
</dbReference>
<gene>
    <name evidence="10" type="ORF">GHC21_17095</name>
    <name evidence="11" type="ORF">QBD33_17605</name>
</gene>
<evidence type="ECO:0000256" key="7">
    <source>
        <dbReference type="ARBA" id="ARBA00032162"/>
    </source>
</evidence>
<dbReference type="RefSeq" id="WP_062777195.1">
    <property type="nucleotide sequence ID" value="NZ_CP045843.1"/>
</dbReference>
<evidence type="ECO:0000256" key="3">
    <source>
        <dbReference type="ARBA" id="ARBA00007275"/>
    </source>
</evidence>
<name>A0A3S4EGN8_KLUIN</name>
<dbReference type="SUPFAM" id="SSF55811">
    <property type="entry name" value="Nudix"/>
    <property type="match status" value="1"/>
</dbReference>
<dbReference type="GeneID" id="91974141"/>
<evidence type="ECO:0000256" key="8">
    <source>
        <dbReference type="ARBA" id="ARBA00032272"/>
    </source>
</evidence>
<dbReference type="OrthoDB" id="177518at2"/>
<evidence type="ECO:0000256" key="5">
    <source>
        <dbReference type="ARBA" id="ARBA00016377"/>
    </source>
</evidence>
<evidence type="ECO:0000256" key="4">
    <source>
        <dbReference type="ARBA" id="ARBA00011738"/>
    </source>
</evidence>
<reference evidence="11" key="2">
    <citation type="submission" date="2023-04" db="EMBL/GenBank/DDBJ databases">
        <title>APH(3)-Id, a novel chromosomal aminoglycoside phosphotransferase, identified from an environmental isolate of Kluyvera intermedia DW18.</title>
        <authorList>
            <person name="Sha Y."/>
        </authorList>
    </citation>
    <scope>NUCLEOTIDE SEQUENCE</scope>
    <source>
        <strain evidence="11">DW18</strain>
    </source>
</reference>
<proteinExistence type="inferred from homology"/>
<dbReference type="PANTHER" id="PTHR11839:SF18">
    <property type="entry name" value="NUDIX HYDROLASE DOMAIN-CONTAINING PROTEIN"/>
    <property type="match status" value="1"/>
</dbReference>
<dbReference type="InterPro" id="IPR015797">
    <property type="entry name" value="NUDIX_hydrolase-like_dom_sf"/>
</dbReference>
<organism evidence="11 13">
    <name type="scientific">Kluyvera intermedia</name>
    <name type="common">Enterobacter intermedius</name>
    <dbReference type="NCBI Taxonomy" id="61648"/>
    <lineage>
        <taxon>Bacteria</taxon>
        <taxon>Pseudomonadati</taxon>
        <taxon>Pseudomonadota</taxon>
        <taxon>Gammaproteobacteria</taxon>
        <taxon>Enterobacterales</taxon>
        <taxon>Enterobacteriaceae</taxon>
        <taxon>Kluyvera</taxon>
    </lineage>
</organism>